<evidence type="ECO:0000313" key="1">
    <source>
        <dbReference type="EMBL" id="QDV25906.1"/>
    </source>
</evidence>
<dbReference type="EMBL" id="CP036298">
    <property type="protein sequence ID" value="QDV25906.1"/>
    <property type="molecule type" value="Genomic_DNA"/>
</dbReference>
<keyword evidence="2" id="KW-1185">Reference proteome</keyword>
<accession>A0A518GBB7</accession>
<dbReference type="KEGG" id="ahel:Q31a_42340"/>
<dbReference type="Proteomes" id="UP000318017">
    <property type="component" value="Chromosome"/>
</dbReference>
<dbReference type="OrthoDB" id="291549at2"/>
<organism evidence="1 2">
    <name type="scientific">Aureliella helgolandensis</name>
    <dbReference type="NCBI Taxonomy" id="2527968"/>
    <lineage>
        <taxon>Bacteria</taxon>
        <taxon>Pseudomonadati</taxon>
        <taxon>Planctomycetota</taxon>
        <taxon>Planctomycetia</taxon>
        <taxon>Pirellulales</taxon>
        <taxon>Pirellulaceae</taxon>
        <taxon>Aureliella</taxon>
    </lineage>
</organism>
<dbReference type="AlphaFoldDB" id="A0A518GBB7"/>
<evidence type="ECO:0000313" key="2">
    <source>
        <dbReference type="Proteomes" id="UP000318017"/>
    </source>
</evidence>
<gene>
    <name evidence="1" type="ORF">Q31a_42340</name>
</gene>
<protein>
    <submittedName>
        <fullName evidence="1">Uncharacterized protein</fullName>
    </submittedName>
</protein>
<sequence length="83" mass="9283">MNLVLNLPADLEAIIKKRAEQAGLDIPTYVLQTLRVSDLELAGEPSISNEQFEASLNRLRELHSKVPATFDDSRESIYEGRGE</sequence>
<reference evidence="1 2" key="1">
    <citation type="submission" date="2019-02" db="EMBL/GenBank/DDBJ databases">
        <title>Deep-cultivation of Planctomycetes and their phenomic and genomic characterization uncovers novel biology.</title>
        <authorList>
            <person name="Wiegand S."/>
            <person name="Jogler M."/>
            <person name="Boedeker C."/>
            <person name="Pinto D."/>
            <person name="Vollmers J."/>
            <person name="Rivas-Marin E."/>
            <person name="Kohn T."/>
            <person name="Peeters S.H."/>
            <person name="Heuer A."/>
            <person name="Rast P."/>
            <person name="Oberbeckmann S."/>
            <person name="Bunk B."/>
            <person name="Jeske O."/>
            <person name="Meyerdierks A."/>
            <person name="Storesund J.E."/>
            <person name="Kallscheuer N."/>
            <person name="Luecker S."/>
            <person name="Lage O.M."/>
            <person name="Pohl T."/>
            <person name="Merkel B.J."/>
            <person name="Hornburger P."/>
            <person name="Mueller R.-W."/>
            <person name="Bruemmer F."/>
            <person name="Labrenz M."/>
            <person name="Spormann A.M."/>
            <person name="Op den Camp H."/>
            <person name="Overmann J."/>
            <person name="Amann R."/>
            <person name="Jetten M.S.M."/>
            <person name="Mascher T."/>
            <person name="Medema M.H."/>
            <person name="Devos D.P."/>
            <person name="Kaster A.-K."/>
            <person name="Ovreas L."/>
            <person name="Rohde M."/>
            <person name="Galperin M.Y."/>
            <person name="Jogler C."/>
        </authorList>
    </citation>
    <scope>NUCLEOTIDE SEQUENCE [LARGE SCALE GENOMIC DNA]</scope>
    <source>
        <strain evidence="1 2">Q31a</strain>
    </source>
</reference>
<name>A0A518GBB7_9BACT</name>
<proteinExistence type="predicted"/>
<dbReference type="RefSeq" id="WP_145081619.1">
    <property type="nucleotide sequence ID" value="NZ_CP036298.1"/>
</dbReference>